<evidence type="ECO:0000313" key="3">
    <source>
        <dbReference type="Proteomes" id="UP000829196"/>
    </source>
</evidence>
<sequence>MSKTNKQTKKPAFTTNFSNSILNDLQVAQVLDCTSKLYNALSKKKKTLVMVGITSLSFTIAVLCTYDLF</sequence>
<dbReference type="AlphaFoldDB" id="A0A8T3C8D8"/>
<feature type="transmembrane region" description="Helical" evidence="1">
    <location>
        <begin position="48"/>
        <end position="68"/>
    </location>
</feature>
<evidence type="ECO:0000313" key="2">
    <source>
        <dbReference type="EMBL" id="KAI0527372.1"/>
    </source>
</evidence>
<keyword evidence="1" id="KW-0812">Transmembrane</keyword>
<dbReference type="Proteomes" id="UP000829196">
    <property type="component" value="Unassembled WGS sequence"/>
</dbReference>
<dbReference type="EMBL" id="JAGYWB010000003">
    <property type="protein sequence ID" value="KAI0527372.1"/>
    <property type="molecule type" value="Genomic_DNA"/>
</dbReference>
<proteinExistence type="predicted"/>
<comment type="caution">
    <text evidence="2">The sequence shown here is derived from an EMBL/GenBank/DDBJ whole genome shotgun (WGS) entry which is preliminary data.</text>
</comment>
<organism evidence="2 3">
    <name type="scientific">Dendrobium nobile</name>
    <name type="common">Orchid</name>
    <dbReference type="NCBI Taxonomy" id="94219"/>
    <lineage>
        <taxon>Eukaryota</taxon>
        <taxon>Viridiplantae</taxon>
        <taxon>Streptophyta</taxon>
        <taxon>Embryophyta</taxon>
        <taxon>Tracheophyta</taxon>
        <taxon>Spermatophyta</taxon>
        <taxon>Magnoliopsida</taxon>
        <taxon>Liliopsida</taxon>
        <taxon>Asparagales</taxon>
        <taxon>Orchidaceae</taxon>
        <taxon>Epidendroideae</taxon>
        <taxon>Malaxideae</taxon>
        <taxon>Dendrobiinae</taxon>
        <taxon>Dendrobium</taxon>
    </lineage>
</organism>
<name>A0A8T3C8D8_DENNO</name>
<accession>A0A8T3C8D8</accession>
<evidence type="ECO:0000256" key="1">
    <source>
        <dbReference type="SAM" id="Phobius"/>
    </source>
</evidence>
<protein>
    <submittedName>
        <fullName evidence="2">Uncharacterized protein</fullName>
    </submittedName>
</protein>
<gene>
    <name evidence="2" type="ORF">KFK09_002972</name>
</gene>
<keyword evidence="1" id="KW-0472">Membrane</keyword>
<keyword evidence="1" id="KW-1133">Transmembrane helix</keyword>
<keyword evidence="3" id="KW-1185">Reference proteome</keyword>
<reference evidence="2" key="1">
    <citation type="journal article" date="2022" name="Front. Genet.">
        <title>Chromosome-Scale Assembly of the Dendrobium nobile Genome Provides Insights Into the Molecular Mechanism of the Biosynthesis of the Medicinal Active Ingredient of Dendrobium.</title>
        <authorList>
            <person name="Xu Q."/>
            <person name="Niu S.-C."/>
            <person name="Li K.-L."/>
            <person name="Zheng P.-J."/>
            <person name="Zhang X.-J."/>
            <person name="Jia Y."/>
            <person name="Liu Y."/>
            <person name="Niu Y.-X."/>
            <person name="Yu L.-H."/>
            <person name="Chen D.-F."/>
            <person name="Zhang G.-Q."/>
        </authorList>
    </citation>
    <scope>NUCLEOTIDE SEQUENCE</scope>
    <source>
        <tissue evidence="2">Leaf</tissue>
    </source>
</reference>